<feature type="region of interest" description="Disordered" evidence="1">
    <location>
        <begin position="103"/>
        <end position="166"/>
    </location>
</feature>
<feature type="compositionally biased region" description="Polar residues" evidence="1">
    <location>
        <begin position="112"/>
        <end position="123"/>
    </location>
</feature>
<accession>A0AAD4M0L8</accession>
<organism evidence="2 3">
    <name type="scientific">Multifurca ochricompacta</name>
    <dbReference type="NCBI Taxonomy" id="376703"/>
    <lineage>
        <taxon>Eukaryota</taxon>
        <taxon>Fungi</taxon>
        <taxon>Dikarya</taxon>
        <taxon>Basidiomycota</taxon>
        <taxon>Agaricomycotina</taxon>
        <taxon>Agaricomycetes</taxon>
        <taxon>Russulales</taxon>
        <taxon>Russulaceae</taxon>
        <taxon>Multifurca</taxon>
    </lineage>
</organism>
<evidence type="ECO:0000313" key="2">
    <source>
        <dbReference type="EMBL" id="KAI0295678.1"/>
    </source>
</evidence>
<feature type="compositionally biased region" description="Low complexity" evidence="1">
    <location>
        <begin position="125"/>
        <end position="135"/>
    </location>
</feature>
<dbReference type="EMBL" id="WTXG01000055">
    <property type="protein sequence ID" value="KAI0295678.1"/>
    <property type="molecule type" value="Genomic_DNA"/>
</dbReference>
<gene>
    <name evidence="2" type="ORF">B0F90DRAFT_1141711</name>
</gene>
<protein>
    <submittedName>
        <fullName evidence="2">Uncharacterized protein</fullName>
    </submittedName>
</protein>
<dbReference type="Proteomes" id="UP001203297">
    <property type="component" value="Unassembled WGS sequence"/>
</dbReference>
<evidence type="ECO:0000256" key="1">
    <source>
        <dbReference type="SAM" id="MobiDB-lite"/>
    </source>
</evidence>
<name>A0AAD4M0L8_9AGAM</name>
<proteinExistence type="predicted"/>
<sequence>MALLDRLCAYKDTPHEQYRLHEVATTITTSSAMSDGSHSFCKHISQANSAPIHNIYTITSSTPLIPVPEHSVGVRTRHLEEYRLSGNAITHPVNPSMDYTLSSEPTIPPIASRQQSQPMTQPFTRPASSPPSSRSTYHVPHQDVPEPHPGISSPPSAFTIPSPPYPSPLRSGNAKALLVPNIRCPTHSHHYTGSLISPNHISSPPWGTWTRAKYPAPCVHLSHHHVRSSAARACLPIPESFP</sequence>
<keyword evidence="3" id="KW-1185">Reference proteome</keyword>
<comment type="caution">
    <text evidence="2">The sequence shown here is derived from an EMBL/GenBank/DDBJ whole genome shotgun (WGS) entry which is preliminary data.</text>
</comment>
<dbReference type="AlphaFoldDB" id="A0AAD4M0L8"/>
<reference evidence="2" key="1">
    <citation type="journal article" date="2022" name="New Phytol.">
        <title>Evolutionary transition to the ectomycorrhizal habit in the genomes of a hyperdiverse lineage of mushroom-forming fungi.</title>
        <authorList>
            <person name="Looney B."/>
            <person name="Miyauchi S."/>
            <person name="Morin E."/>
            <person name="Drula E."/>
            <person name="Courty P.E."/>
            <person name="Kohler A."/>
            <person name="Kuo A."/>
            <person name="LaButti K."/>
            <person name="Pangilinan J."/>
            <person name="Lipzen A."/>
            <person name="Riley R."/>
            <person name="Andreopoulos W."/>
            <person name="He G."/>
            <person name="Johnson J."/>
            <person name="Nolan M."/>
            <person name="Tritt A."/>
            <person name="Barry K.W."/>
            <person name="Grigoriev I.V."/>
            <person name="Nagy L.G."/>
            <person name="Hibbett D."/>
            <person name="Henrissat B."/>
            <person name="Matheny P.B."/>
            <person name="Labbe J."/>
            <person name="Martin F.M."/>
        </authorList>
    </citation>
    <scope>NUCLEOTIDE SEQUENCE</scope>
    <source>
        <strain evidence="2">BPL690</strain>
    </source>
</reference>
<evidence type="ECO:0000313" key="3">
    <source>
        <dbReference type="Proteomes" id="UP001203297"/>
    </source>
</evidence>